<protein>
    <recommendedName>
        <fullName evidence="3">4Fe-4S ferredoxin-type domain-containing protein</fullName>
    </recommendedName>
</protein>
<comment type="caution">
    <text evidence="1">The sequence shown here is derived from an EMBL/GenBank/DDBJ whole genome shotgun (WGS) entry which is preliminary data.</text>
</comment>
<evidence type="ECO:0000313" key="1">
    <source>
        <dbReference type="EMBL" id="CAE6756146.1"/>
    </source>
</evidence>
<accession>A0ABM8RJC1</accession>
<evidence type="ECO:0000313" key="2">
    <source>
        <dbReference type="Proteomes" id="UP000675880"/>
    </source>
</evidence>
<sequence length="119" mass="13270">MGPTKAVVKQQALYDAVSGKLIQGGFSSYRALAEYVKQHYIVLPVHDNAGKPWQLDGKPIYCLHGVQYETVDDRRVHLTRCPDCGGMGVRTEEFTVESDCIRCAGCGRECDARLEMMET</sequence>
<proteinExistence type="predicted"/>
<gene>
    <name evidence="1" type="ORF">NSPZN2_30414</name>
</gene>
<organism evidence="1 2">
    <name type="scientific">Nitrospira defluvii</name>
    <dbReference type="NCBI Taxonomy" id="330214"/>
    <lineage>
        <taxon>Bacteria</taxon>
        <taxon>Pseudomonadati</taxon>
        <taxon>Nitrospirota</taxon>
        <taxon>Nitrospiria</taxon>
        <taxon>Nitrospirales</taxon>
        <taxon>Nitrospiraceae</taxon>
        <taxon>Nitrospira</taxon>
    </lineage>
</organism>
<dbReference type="RefSeq" id="WP_213042580.1">
    <property type="nucleotide sequence ID" value="NZ_CAJNBJ010000016.1"/>
</dbReference>
<dbReference type="EMBL" id="CAJNBJ010000016">
    <property type="protein sequence ID" value="CAE6756146.1"/>
    <property type="molecule type" value="Genomic_DNA"/>
</dbReference>
<dbReference type="Proteomes" id="UP000675880">
    <property type="component" value="Unassembled WGS sequence"/>
</dbReference>
<evidence type="ECO:0008006" key="3">
    <source>
        <dbReference type="Google" id="ProtNLM"/>
    </source>
</evidence>
<keyword evidence="2" id="KW-1185">Reference proteome</keyword>
<reference evidence="1 2" key="1">
    <citation type="submission" date="2021-02" db="EMBL/GenBank/DDBJ databases">
        <authorList>
            <person name="Han P."/>
        </authorList>
    </citation>
    <scope>NUCLEOTIDE SEQUENCE [LARGE SCALE GENOMIC DNA]</scope>
    <source>
        <strain evidence="1">Candidatus Nitrospira sp. ZN2</strain>
    </source>
</reference>
<name>A0ABM8RJC1_9BACT</name>